<dbReference type="AlphaFoldDB" id="A0A8H6MD76"/>
<keyword evidence="2" id="KW-1185">Reference proteome</keyword>
<comment type="caution">
    <text evidence="1">The sequence shown here is derived from an EMBL/GenBank/DDBJ whole genome shotgun (WGS) entry which is preliminary data.</text>
</comment>
<dbReference type="Proteomes" id="UP000521943">
    <property type="component" value="Unassembled WGS sequence"/>
</dbReference>
<proteinExistence type="predicted"/>
<name>A0A8H6MD76_9AGAR</name>
<sequence>MEDLRAGDLGNDWKALVEKWGILEVRLGFGRSAKGPLPVKQRPEEWAQWTHKAKNGVRLHDKPPFIADPADLGIAITKWWCLIQPSFRASDSGFPLPVFSTPESTVQSWSSIRKSGSNGLVSLMMLLLWWGRSANAKVSPWEEDSRDGWKALVQDVSKCIDEMIALTPLVGSKRVRSENDVPDATLKRARL</sequence>
<dbReference type="OrthoDB" id="2683861at2759"/>
<evidence type="ECO:0000313" key="2">
    <source>
        <dbReference type="Proteomes" id="UP000521943"/>
    </source>
</evidence>
<reference evidence="1 2" key="1">
    <citation type="submission" date="2020-07" db="EMBL/GenBank/DDBJ databases">
        <title>Comparative genomics of pyrophilous fungi reveals a link between fire events and developmental genes.</title>
        <authorList>
            <consortium name="DOE Joint Genome Institute"/>
            <person name="Steindorff A.S."/>
            <person name="Carver A."/>
            <person name="Calhoun S."/>
            <person name="Stillman K."/>
            <person name="Liu H."/>
            <person name="Lipzen A."/>
            <person name="Pangilinan J."/>
            <person name="Labutti K."/>
            <person name="Bruns T.D."/>
            <person name="Grigoriev I.V."/>
        </authorList>
    </citation>
    <scope>NUCLEOTIDE SEQUENCE [LARGE SCALE GENOMIC DNA]</scope>
    <source>
        <strain evidence="1 2">CBS 144469</strain>
    </source>
</reference>
<organism evidence="1 2">
    <name type="scientific">Ephemerocybe angulata</name>
    <dbReference type="NCBI Taxonomy" id="980116"/>
    <lineage>
        <taxon>Eukaryota</taxon>
        <taxon>Fungi</taxon>
        <taxon>Dikarya</taxon>
        <taxon>Basidiomycota</taxon>
        <taxon>Agaricomycotina</taxon>
        <taxon>Agaricomycetes</taxon>
        <taxon>Agaricomycetidae</taxon>
        <taxon>Agaricales</taxon>
        <taxon>Agaricineae</taxon>
        <taxon>Psathyrellaceae</taxon>
        <taxon>Ephemerocybe</taxon>
    </lineage>
</organism>
<gene>
    <name evidence="1" type="ORF">DFP72DRAFT_1062561</name>
</gene>
<protein>
    <submittedName>
        <fullName evidence="1">Uncharacterized protein</fullName>
    </submittedName>
</protein>
<evidence type="ECO:0000313" key="1">
    <source>
        <dbReference type="EMBL" id="KAF6760821.1"/>
    </source>
</evidence>
<accession>A0A8H6MD76</accession>
<dbReference type="EMBL" id="JACGCI010000011">
    <property type="protein sequence ID" value="KAF6760821.1"/>
    <property type="molecule type" value="Genomic_DNA"/>
</dbReference>